<feature type="transmembrane region" description="Helical" evidence="1">
    <location>
        <begin position="71"/>
        <end position="95"/>
    </location>
</feature>
<keyword evidence="1" id="KW-0472">Membrane</keyword>
<comment type="caution">
    <text evidence="2">The sequence shown here is derived from an EMBL/GenBank/DDBJ whole genome shotgun (WGS) entry which is preliminary data.</text>
</comment>
<dbReference type="OrthoDB" id="5139341at2759"/>
<keyword evidence="3" id="KW-1185">Reference proteome</keyword>
<feature type="transmembrane region" description="Helical" evidence="1">
    <location>
        <begin position="264"/>
        <end position="288"/>
    </location>
</feature>
<accession>A0A9P8WID7</accession>
<feature type="transmembrane region" description="Helical" evidence="1">
    <location>
        <begin position="231"/>
        <end position="252"/>
    </location>
</feature>
<dbReference type="EMBL" id="JAGPYM010000001">
    <property type="protein sequence ID" value="KAH6900594.1"/>
    <property type="molecule type" value="Genomic_DNA"/>
</dbReference>
<keyword evidence="1" id="KW-1133">Transmembrane helix</keyword>
<evidence type="ECO:0000313" key="3">
    <source>
        <dbReference type="Proteomes" id="UP000777438"/>
    </source>
</evidence>
<reference evidence="2 3" key="1">
    <citation type="journal article" date="2021" name="Nat. Commun.">
        <title>Genetic determinants of endophytism in the Arabidopsis root mycobiome.</title>
        <authorList>
            <person name="Mesny F."/>
            <person name="Miyauchi S."/>
            <person name="Thiergart T."/>
            <person name="Pickel B."/>
            <person name="Atanasova L."/>
            <person name="Karlsson M."/>
            <person name="Huettel B."/>
            <person name="Barry K.W."/>
            <person name="Haridas S."/>
            <person name="Chen C."/>
            <person name="Bauer D."/>
            <person name="Andreopoulos W."/>
            <person name="Pangilinan J."/>
            <person name="LaButti K."/>
            <person name="Riley R."/>
            <person name="Lipzen A."/>
            <person name="Clum A."/>
            <person name="Drula E."/>
            <person name="Henrissat B."/>
            <person name="Kohler A."/>
            <person name="Grigoriev I.V."/>
            <person name="Martin F.M."/>
            <person name="Hacquard S."/>
        </authorList>
    </citation>
    <scope>NUCLEOTIDE SEQUENCE [LARGE SCALE GENOMIC DNA]</scope>
    <source>
        <strain evidence="2 3">MPI-CAGE-CH-0241</strain>
    </source>
</reference>
<dbReference type="Proteomes" id="UP000777438">
    <property type="component" value="Unassembled WGS sequence"/>
</dbReference>
<proteinExistence type="predicted"/>
<organism evidence="2 3">
    <name type="scientific">Thelonectria olida</name>
    <dbReference type="NCBI Taxonomy" id="1576542"/>
    <lineage>
        <taxon>Eukaryota</taxon>
        <taxon>Fungi</taxon>
        <taxon>Dikarya</taxon>
        <taxon>Ascomycota</taxon>
        <taxon>Pezizomycotina</taxon>
        <taxon>Sordariomycetes</taxon>
        <taxon>Hypocreomycetidae</taxon>
        <taxon>Hypocreales</taxon>
        <taxon>Nectriaceae</taxon>
        <taxon>Thelonectria</taxon>
    </lineage>
</organism>
<feature type="transmembrane region" description="Helical" evidence="1">
    <location>
        <begin position="144"/>
        <end position="166"/>
    </location>
</feature>
<dbReference type="AlphaFoldDB" id="A0A9P8WID7"/>
<protein>
    <submittedName>
        <fullName evidence="2">Uncharacterized protein</fullName>
    </submittedName>
</protein>
<evidence type="ECO:0000256" key="1">
    <source>
        <dbReference type="SAM" id="Phobius"/>
    </source>
</evidence>
<feature type="transmembrane region" description="Helical" evidence="1">
    <location>
        <begin position="115"/>
        <end position="137"/>
    </location>
</feature>
<sequence length="326" mass="36319">MNSPEPEKTFHAYPSTSIFRTALKELTALPRLALIGLSVASFLPHYDLIVRGYDGEERGRLIKRGCGAVSSAYVLFNLIAATEQVALMLLITMAPEYRQGNVIRTPTKAHTWLNLVQSVAVCLSQLVLFGVFILYSYVGLVRKLGLILAYCAFVGISIVPVVFIVYPPGFSGRTVRAEAQALLAEVDRLHLSVISPGVTVLRIAGYHFQSHWIYDYATRSIQGDEPYGKQALVFFAVGAAWLCCFYLSPQAWKSYRSLGWNLRIWYKCVGWAAVDCLVFASLQGLYWLNHHGGWGSHLDNRAITAAAERNIEPTAACGLQKWRYGY</sequence>
<gene>
    <name evidence="2" type="ORF">B0T10DRAFT_471113</name>
</gene>
<keyword evidence="1" id="KW-0812">Transmembrane</keyword>
<name>A0A9P8WID7_9HYPO</name>
<evidence type="ECO:0000313" key="2">
    <source>
        <dbReference type="EMBL" id="KAH6900594.1"/>
    </source>
</evidence>